<comment type="caution">
    <text evidence="4">The sequence shown here is derived from an EMBL/GenBank/DDBJ whole genome shotgun (WGS) entry which is preliminary data.</text>
</comment>
<dbReference type="Gene3D" id="3.40.50.720">
    <property type="entry name" value="NAD(P)-binding Rossmann-like Domain"/>
    <property type="match status" value="1"/>
</dbReference>
<comment type="similarity">
    <text evidence="2">Belongs to the NAD(P)-dependent epimerase/dehydratase family.</text>
</comment>
<evidence type="ECO:0000256" key="2">
    <source>
        <dbReference type="ARBA" id="ARBA00007637"/>
    </source>
</evidence>
<dbReference type="InterPro" id="IPR001509">
    <property type="entry name" value="Epimerase_deHydtase"/>
</dbReference>
<dbReference type="Pfam" id="PF01370">
    <property type="entry name" value="Epimerase"/>
    <property type="match status" value="1"/>
</dbReference>
<evidence type="ECO:0000259" key="3">
    <source>
        <dbReference type="Pfam" id="PF01370"/>
    </source>
</evidence>
<proteinExistence type="inferred from homology"/>
<comment type="pathway">
    <text evidence="1">Bacterial outer membrane biogenesis; LPS O-antigen biosynthesis.</text>
</comment>
<dbReference type="SUPFAM" id="SSF51735">
    <property type="entry name" value="NAD(P)-binding Rossmann-fold domains"/>
    <property type="match status" value="1"/>
</dbReference>
<dbReference type="CDD" id="cd08946">
    <property type="entry name" value="SDR_e"/>
    <property type="match status" value="1"/>
</dbReference>
<name>A0ABX1SZ19_PELUQ</name>
<evidence type="ECO:0000313" key="4">
    <source>
        <dbReference type="EMBL" id="NMN67093.1"/>
    </source>
</evidence>
<protein>
    <submittedName>
        <fullName evidence="4">UDP-glucose 4-epimerase</fullName>
    </submittedName>
</protein>
<reference evidence="4 5" key="1">
    <citation type="submission" date="2019-07" db="EMBL/GenBank/DDBJ databases">
        <title>SAR11 Genome Evolution.</title>
        <authorList>
            <person name="Giovannoni S."/>
        </authorList>
    </citation>
    <scope>NUCLEOTIDE SEQUENCE [LARGE SCALE GENOMIC DNA]</scope>
    <source>
        <strain evidence="4 5">HTCC9565</strain>
    </source>
</reference>
<gene>
    <name evidence="4" type="ORF">VP91_00002260</name>
</gene>
<dbReference type="RefSeq" id="WP_169035608.1">
    <property type="nucleotide sequence ID" value="NZ_LANA01000001.1"/>
</dbReference>
<feature type="domain" description="NAD-dependent epimerase/dehydratase" evidence="3">
    <location>
        <begin position="5"/>
        <end position="208"/>
    </location>
</feature>
<dbReference type="EMBL" id="LANA01000001">
    <property type="protein sequence ID" value="NMN67093.1"/>
    <property type="molecule type" value="Genomic_DNA"/>
</dbReference>
<evidence type="ECO:0000313" key="5">
    <source>
        <dbReference type="Proteomes" id="UP001166004"/>
    </source>
</evidence>
<organism evidence="4 5">
    <name type="scientific">Pelagibacter ubique</name>
    <dbReference type="NCBI Taxonomy" id="198252"/>
    <lineage>
        <taxon>Bacteria</taxon>
        <taxon>Pseudomonadati</taxon>
        <taxon>Pseudomonadota</taxon>
        <taxon>Alphaproteobacteria</taxon>
        <taxon>Candidatus Pelagibacterales</taxon>
        <taxon>Candidatus Pelagibacteraceae</taxon>
        <taxon>Candidatus Pelagibacter</taxon>
    </lineage>
</organism>
<dbReference type="Proteomes" id="UP001166004">
    <property type="component" value="Unassembled WGS sequence"/>
</dbReference>
<accession>A0ABX1SZ19</accession>
<evidence type="ECO:0000256" key="1">
    <source>
        <dbReference type="ARBA" id="ARBA00005125"/>
    </source>
</evidence>
<dbReference type="InterPro" id="IPR036291">
    <property type="entry name" value="NAD(P)-bd_dom_sf"/>
</dbReference>
<keyword evidence="5" id="KW-1185">Reference proteome</keyword>
<sequence length="295" mass="34164">MKKNICIIGGSGFLGSHVCDELSKNKDYRVTVFDINKSKFLNKKQKMIIGNIMNFKLLKKTLKNQDFVFNFSGISQLDLALNKPSMTAEFNILGLLNILEACRLNKVKQFIQASSIYSLSNDGGFYSCSKRAAEDYIREYKKKYNLNYTILRYGSLYGPRADKTNGIFKIINYAIKNNKLLYEGSRLTRRNYISVEDASFLSVKILNKKFHNKTLILKGRDSIKVLDLLKKLSKILIIDKKKIYFNEKKQQLGHYVTNPDPYKIDVGKELKYEKKINFTKSIEKLVLNIKNKNEK</sequence>
<dbReference type="PANTHER" id="PTHR43000">
    <property type="entry name" value="DTDP-D-GLUCOSE 4,6-DEHYDRATASE-RELATED"/>
    <property type="match status" value="1"/>
</dbReference>